<reference evidence="1" key="2">
    <citation type="journal article" date="2015" name="Data Brief">
        <title>Shoot transcriptome of the giant reed, Arundo donax.</title>
        <authorList>
            <person name="Barrero R.A."/>
            <person name="Guerrero F.D."/>
            <person name="Moolhuijzen P."/>
            <person name="Goolsby J.A."/>
            <person name="Tidwell J."/>
            <person name="Bellgard S.E."/>
            <person name="Bellgard M.I."/>
        </authorList>
    </citation>
    <scope>NUCLEOTIDE SEQUENCE</scope>
    <source>
        <tissue evidence="1">Shoot tissue taken approximately 20 cm above the soil surface</tissue>
    </source>
</reference>
<organism evidence="1">
    <name type="scientific">Arundo donax</name>
    <name type="common">Giant reed</name>
    <name type="synonym">Donax arundinaceus</name>
    <dbReference type="NCBI Taxonomy" id="35708"/>
    <lineage>
        <taxon>Eukaryota</taxon>
        <taxon>Viridiplantae</taxon>
        <taxon>Streptophyta</taxon>
        <taxon>Embryophyta</taxon>
        <taxon>Tracheophyta</taxon>
        <taxon>Spermatophyta</taxon>
        <taxon>Magnoliopsida</taxon>
        <taxon>Liliopsida</taxon>
        <taxon>Poales</taxon>
        <taxon>Poaceae</taxon>
        <taxon>PACMAD clade</taxon>
        <taxon>Arundinoideae</taxon>
        <taxon>Arundineae</taxon>
        <taxon>Arundo</taxon>
    </lineage>
</organism>
<sequence>MPSIADSVRRSSSRSRDFRDELLTLLRRPSCELMFRIRLVADDCRNSGSSASVSIFAP</sequence>
<protein>
    <submittedName>
        <fullName evidence="1">Uncharacterized protein</fullName>
    </submittedName>
</protein>
<evidence type="ECO:0000313" key="1">
    <source>
        <dbReference type="EMBL" id="JAE16902.1"/>
    </source>
</evidence>
<dbReference type="AlphaFoldDB" id="A0A0A9FXA5"/>
<accession>A0A0A9FXA5</accession>
<name>A0A0A9FXA5_ARUDO</name>
<proteinExistence type="predicted"/>
<dbReference type="EMBL" id="GBRH01180994">
    <property type="protein sequence ID" value="JAE16902.1"/>
    <property type="molecule type" value="Transcribed_RNA"/>
</dbReference>
<reference evidence="1" key="1">
    <citation type="submission" date="2014-09" db="EMBL/GenBank/DDBJ databases">
        <authorList>
            <person name="Magalhaes I.L.F."/>
            <person name="Oliveira U."/>
            <person name="Santos F.R."/>
            <person name="Vidigal T.H.D.A."/>
            <person name="Brescovit A.D."/>
            <person name="Santos A.J."/>
        </authorList>
    </citation>
    <scope>NUCLEOTIDE SEQUENCE</scope>
    <source>
        <tissue evidence="1">Shoot tissue taken approximately 20 cm above the soil surface</tissue>
    </source>
</reference>